<keyword evidence="1" id="KW-0175">Coiled coil</keyword>
<dbReference type="Gene3D" id="2.130.10.10">
    <property type="entry name" value="YVTN repeat-like/Quinoprotein amine dehydrogenase"/>
    <property type="match status" value="2"/>
</dbReference>
<evidence type="ECO:0000256" key="1">
    <source>
        <dbReference type="SAM" id="Coils"/>
    </source>
</evidence>
<dbReference type="Proteomes" id="UP000182248">
    <property type="component" value="Unassembled WGS sequence"/>
</dbReference>
<dbReference type="InterPro" id="IPR016032">
    <property type="entry name" value="Sig_transdc_resp-reg_C-effctor"/>
</dbReference>
<dbReference type="InterPro" id="IPR036388">
    <property type="entry name" value="WH-like_DNA-bd_sf"/>
</dbReference>
<dbReference type="InterPro" id="IPR015943">
    <property type="entry name" value="WD40/YVTN_repeat-like_dom_sf"/>
</dbReference>
<keyword evidence="2" id="KW-0472">Membrane</keyword>
<dbReference type="Gene3D" id="2.60.40.10">
    <property type="entry name" value="Immunoglobulins"/>
    <property type="match status" value="1"/>
</dbReference>
<dbReference type="InterPro" id="IPR013783">
    <property type="entry name" value="Ig-like_fold"/>
</dbReference>
<dbReference type="InterPro" id="IPR000792">
    <property type="entry name" value="Tscrpt_reg_LuxR_C"/>
</dbReference>
<evidence type="ECO:0000256" key="2">
    <source>
        <dbReference type="SAM" id="Phobius"/>
    </source>
</evidence>
<evidence type="ECO:0000313" key="5">
    <source>
        <dbReference type="Proteomes" id="UP000182248"/>
    </source>
</evidence>
<dbReference type="GO" id="GO:0006355">
    <property type="term" value="P:regulation of DNA-templated transcription"/>
    <property type="evidence" value="ECO:0007669"/>
    <property type="project" value="InterPro"/>
</dbReference>
<evidence type="ECO:0000259" key="3">
    <source>
        <dbReference type="SMART" id="SM00421"/>
    </source>
</evidence>
<dbReference type="SUPFAM" id="SSF46894">
    <property type="entry name" value="C-terminal effector domain of the bipartite response regulators"/>
    <property type="match status" value="1"/>
</dbReference>
<name>A0A1K1LLU1_9FLAO</name>
<gene>
    <name evidence="4" type="ORF">SAMN02927921_00064</name>
</gene>
<dbReference type="EMBL" id="FPJE01000001">
    <property type="protein sequence ID" value="SFW11869.1"/>
    <property type="molecule type" value="Genomic_DNA"/>
</dbReference>
<reference evidence="4 5" key="1">
    <citation type="submission" date="2016-11" db="EMBL/GenBank/DDBJ databases">
        <authorList>
            <person name="Jaros S."/>
            <person name="Januszkiewicz K."/>
            <person name="Wedrychowicz H."/>
        </authorList>
    </citation>
    <scope>NUCLEOTIDE SEQUENCE [LARGE SCALE GENOMIC DNA]</scope>
    <source>
        <strain evidence="4 5">CGMCC 1.12145</strain>
    </source>
</reference>
<keyword evidence="2" id="KW-1133">Transmembrane helix</keyword>
<accession>A0A1K1LLU1</accession>
<sequence>MVCCFRVGGQETPPVFGFSPESYDGGNQNWMLAQGDDAHMYVANNSGLLEYNGAQWQRYQVKEGEVIRAVMASGDRIYTGGYMDFGYWEHRDNGSLAYTSLVAYVDSGILYGEQFWHIEEIGNYILFQSPARLYSYHKQDHSVTIIPSDNIILNLFRVNGNAYYQAVNEGLYVIENGKSRLVLAHEELQGNMVVGLYPYQGKLLAVTRNSGIFTIENKVWEPVAVEGYPYAESIFVSRMLSDHTLALGSIGNGLYTINPVTAERTHYNQPTLINNTVLSLFEDRYGNIWCGTDNGISVINRQSSATLFNDTFGKIGTVYCSLLEGDLQYLGTNQGLYFRDIAVHSNYKLVAGTKGQVWSVDRIGGRIYAGHDRGTFLLDRDQAKLIFGKSGTWTLQAFDGGIVQGHYDGLTYIDESGAVQDIKGFDLSSRNIVAEHDSVLWIAHDHNGIFRLNTGPGATIKKVKSFPADENISLGISVFKFNDSIYYSTAEHIYKYDPEAGDFTAANDLERITRPVKRITGTSRVTEDGTWWGFGEDGIFYTATDAFRNKLELHYVPIPKEYRSITTRFENISQMGEGQYLVGSSRGYAAFSLPYQGSVPEKLRIQAVEVAGKGEQYELIALKSTETELPGKTNFIRFQYSIPQYSRLNDIKYSYRIRNYISDWSEWQLQSSADFKNIPSGDYVFEVRAKINGRLTDPESFPFTVASPWYASVTAWIVYVLLFLFLVLLVHRVYSDYYRKQRLKLIARQQKELEIKQLESRQEIMTLENQKLENDMASKNRELAATTMSLIKKNELLTELKDRLSAVKDRGRIDDVISFINKNMEDEDNWKLFEEAFNNADQDFLHAIKRRHPDLTPNDLKLCAYLRLNLSSKEIAPILNISVRSVEIKRYRLRKKMKLDHKKGLAEYILDF</sequence>
<dbReference type="GO" id="GO:0003677">
    <property type="term" value="F:DNA binding"/>
    <property type="evidence" value="ECO:0007669"/>
    <property type="project" value="InterPro"/>
</dbReference>
<dbReference type="STRING" id="1150368.SAMN02927921_00064"/>
<dbReference type="SMART" id="SM00421">
    <property type="entry name" value="HTH_LUXR"/>
    <property type="match status" value="1"/>
</dbReference>
<organism evidence="4 5">
    <name type="scientific">Sinomicrobium oceani</name>
    <dbReference type="NCBI Taxonomy" id="1150368"/>
    <lineage>
        <taxon>Bacteria</taxon>
        <taxon>Pseudomonadati</taxon>
        <taxon>Bacteroidota</taxon>
        <taxon>Flavobacteriia</taxon>
        <taxon>Flavobacteriales</taxon>
        <taxon>Flavobacteriaceae</taxon>
        <taxon>Sinomicrobium</taxon>
    </lineage>
</organism>
<feature type="domain" description="HTH luxR-type" evidence="3">
    <location>
        <begin position="852"/>
        <end position="909"/>
    </location>
</feature>
<dbReference type="SUPFAM" id="SSF63829">
    <property type="entry name" value="Calcium-dependent phosphotriesterase"/>
    <property type="match status" value="1"/>
</dbReference>
<feature type="coiled-coil region" evidence="1">
    <location>
        <begin position="748"/>
        <end position="810"/>
    </location>
</feature>
<keyword evidence="2" id="KW-0812">Transmembrane</keyword>
<protein>
    <submittedName>
        <fullName evidence="4">Two component regulator propeller</fullName>
    </submittedName>
</protein>
<proteinExistence type="predicted"/>
<evidence type="ECO:0000313" key="4">
    <source>
        <dbReference type="EMBL" id="SFW11869.1"/>
    </source>
</evidence>
<dbReference type="Gene3D" id="1.10.10.10">
    <property type="entry name" value="Winged helix-like DNA-binding domain superfamily/Winged helix DNA-binding domain"/>
    <property type="match status" value="1"/>
</dbReference>
<dbReference type="InterPro" id="IPR011110">
    <property type="entry name" value="Reg_prop"/>
</dbReference>
<dbReference type="InterPro" id="IPR011123">
    <property type="entry name" value="Y_Y_Y"/>
</dbReference>
<feature type="transmembrane region" description="Helical" evidence="2">
    <location>
        <begin position="709"/>
        <end position="734"/>
    </location>
</feature>
<dbReference type="Pfam" id="PF07495">
    <property type="entry name" value="Y_Y_Y"/>
    <property type="match status" value="1"/>
</dbReference>
<dbReference type="AlphaFoldDB" id="A0A1K1LLU1"/>
<keyword evidence="5" id="KW-1185">Reference proteome</keyword>
<dbReference type="Pfam" id="PF07494">
    <property type="entry name" value="Reg_prop"/>
    <property type="match status" value="1"/>
</dbReference>